<keyword evidence="2" id="KW-0175">Coiled coil</keyword>
<gene>
    <name evidence="4" type="ORF">MAR_020811</name>
</gene>
<keyword evidence="5" id="KW-1185">Reference proteome</keyword>
<dbReference type="SUPFAM" id="SSF57845">
    <property type="entry name" value="B-box zinc-binding domain"/>
    <property type="match status" value="1"/>
</dbReference>
<dbReference type="PROSITE" id="PS50119">
    <property type="entry name" value="ZF_BBOX"/>
    <property type="match status" value="1"/>
</dbReference>
<evidence type="ECO:0000256" key="1">
    <source>
        <dbReference type="PROSITE-ProRule" id="PRU00024"/>
    </source>
</evidence>
<feature type="coiled-coil region" evidence="2">
    <location>
        <begin position="124"/>
        <end position="169"/>
    </location>
</feature>
<dbReference type="Gene3D" id="3.30.160.60">
    <property type="entry name" value="Classic Zinc Finger"/>
    <property type="match status" value="1"/>
</dbReference>
<dbReference type="Proteomes" id="UP001164746">
    <property type="component" value="Chromosome 5"/>
</dbReference>
<sequence>MADNQVPCEMCCKEQAVGYCNTCGNIGESCFGIHKTGRAFQTHILKMYGNDGYNSRSFIYDITEEICKHHPTERALLFCQIHELMICGRCFRSDHISCGHEVVDLCLEANHIDNDQCNAMFAALNAFKDDSKRIKKEVDSKKERSSAHVVKCKTKLDDLENRLKQKVEHSISSFKEDVQIFQDENIAAFSCISSICEDNVSWAIQEESKLNEFVNNSFTGRLYLMSRNFEKGFSKAKKQMKEAEYKHTFKNVCLKENTAALKCLIEDLTDVCELQEEVDGSDEVTTLSIGNATVENEKTRKELFEELIQAKLDTNKAETVIIFVDK</sequence>
<dbReference type="EMBL" id="CP111016">
    <property type="protein sequence ID" value="WAR05442.1"/>
    <property type="molecule type" value="Genomic_DNA"/>
</dbReference>
<proteinExistence type="predicted"/>
<reference evidence="4" key="1">
    <citation type="submission" date="2022-11" db="EMBL/GenBank/DDBJ databases">
        <title>Centuries of genome instability and evolution in soft-shell clam transmissible cancer (bioRxiv).</title>
        <authorList>
            <person name="Hart S.F.M."/>
            <person name="Yonemitsu M.A."/>
            <person name="Giersch R.M."/>
            <person name="Beal B.F."/>
            <person name="Arriagada G."/>
            <person name="Davis B.W."/>
            <person name="Ostrander E.A."/>
            <person name="Goff S.P."/>
            <person name="Metzger M.J."/>
        </authorList>
    </citation>
    <scope>NUCLEOTIDE SEQUENCE</scope>
    <source>
        <strain evidence="4">MELC-2E11</strain>
        <tissue evidence="4">Siphon/mantle</tissue>
    </source>
</reference>
<name>A0ABY7E9F2_MYAAR</name>
<keyword evidence="1" id="KW-0479">Metal-binding</keyword>
<evidence type="ECO:0000313" key="4">
    <source>
        <dbReference type="EMBL" id="WAR05442.1"/>
    </source>
</evidence>
<keyword evidence="1" id="KW-0862">Zinc</keyword>
<evidence type="ECO:0000259" key="3">
    <source>
        <dbReference type="PROSITE" id="PS50119"/>
    </source>
</evidence>
<dbReference type="Pfam" id="PF00643">
    <property type="entry name" value="zf-B_box"/>
    <property type="match status" value="1"/>
</dbReference>
<feature type="domain" description="B box-type" evidence="3">
    <location>
        <begin position="62"/>
        <end position="105"/>
    </location>
</feature>
<keyword evidence="1" id="KW-0863">Zinc-finger</keyword>
<evidence type="ECO:0000313" key="5">
    <source>
        <dbReference type="Proteomes" id="UP001164746"/>
    </source>
</evidence>
<dbReference type="InterPro" id="IPR000315">
    <property type="entry name" value="Znf_B-box"/>
</dbReference>
<accession>A0ABY7E9F2</accession>
<evidence type="ECO:0000256" key="2">
    <source>
        <dbReference type="SAM" id="Coils"/>
    </source>
</evidence>
<protein>
    <recommendedName>
        <fullName evidence="3">B box-type domain-containing protein</fullName>
    </recommendedName>
</protein>
<organism evidence="4 5">
    <name type="scientific">Mya arenaria</name>
    <name type="common">Soft-shell clam</name>
    <dbReference type="NCBI Taxonomy" id="6604"/>
    <lineage>
        <taxon>Eukaryota</taxon>
        <taxon>Metazoa</taxon>
        <taxon>Spiralia</taxon>
        <taxon>Lophotrochozoa</taxon>
        <taxon>Mollusca</taxon>
        <taxon>Bivalvia</taxon>
        <taxon>Autobranchia</taxon>
        <taxon>Heteroconchia</taxon>
        <taxon>Euheterodonta</taxon>
        <taxon>Imparidentia</taxon>
        <taxon>Neoheterodontei</taxon>
        <taxon>Myida</taxon>
        <taxon>Myoidea</taxon>
        <taxon>Myidae</taxon>
        <taxon>Mya</taxon>
    </lineage>
</organism>